<proteinExistence type="predicted"/>
<dbReference type="InterPro" id="IPR001509">
    <property type="entry name" value="Epimerase_deHydtase"/>
</dbReference>
<dbReference type="STRING" id="1798383.A3D78_00245"/>
<name>A0A1F5ZVU4_9BACT</name>
<dbReference type="CDD" id="cd08946">
    <property type="entry name" value="SDR_e"/>
    <property type="match status" value="1"/>
</dbReference>
<protein>
    <recommendedName>
        <fullName evidence="1">NAD-dependent epimerase/dehydratase domain-containing protein</fullName>
    </recommendedName>
</protein>
<dbReference type="Gene3D" id="3.40.50.720">
    <property type="entry name" value="NAD(P)-binding Rossmann-like Domain"/>
    <property type="match status" value="1"/>
</dbReference>
<accession>A0A1F5ZVU4</accession>
<feature type="domain" description="NAD-dependent epimerase/dehydratase" evidence="1">
    <location>
        <begin position="5"/>
        <end position="237"/>
    </location>
</feature>
<evidence type="ECO:0000313" key="2">
    <source>
        <dbReference type="EMBL" id="OGG16606.1"/>
    </source>
</evidence>
<evidence type="ECO:0000313" key="3">
    <source>
        <dbReference type="Proteomes" id="UP000176253"/>
    </source>
</evidence>
<gene>
    <name evidence="2" type="ORF">A3D78_00245</name>
</gene>
<dbReference type="AlphaFoldDB" id="A0A1F5ZVU4"/>
<dbReference type="PANTHER" id="PTHR43245">
    <property type="entry name" value="BIFUNCTIONAL POLYMYXIN RESISTANCE PROTEIN ARNA"/>
    <property type="match status" value="1"/>
</dbReference>
<dbReference type="InterPro" id="IPR050177">
    <property type="entry name" value="Lipid_A_modif_metabolic_enz"/>
</dbReference>
<dbReference type="SUPFAM" id="SSF51735">
    <property type="entry name" value="NAD(P)-binding Rossmann-fold domains"/>
    <property type="match status" value="1"/>
</dbReference>
<comment type="caution">
    <text evidence="2">The sequence shown here is derived from an EMBL/GenBank/DDBJ whole genome shotgun (WGS) entry which is preliminary data.</text>
</comment>
<dbReference type="EMBL" id="MFJM01000056">
    <property type="protein sequence ID" value="OGG16606.1"/>
    <property type="molecule type" value="Genomic_DNA"/>
</dbReference>
<dbReference type="Pfam" id="PF01370">
    <property type="entry name" value="Epimerase"/>
    <property type="match status" value="1"/>
</dbReference>
<reference evidence="2 3" key="1">
    <citation type="journal article" date="2016" name="Nat. Commun.">
        <title>Thousands of microbial genomes shed light on interconnected biogeochemical processes in an aquifer system.</title>
        <authorList>
            <person name="Anantharaman K."/>
            <person name="Brown C.T."/>
            <person name="Hug L.A."/>
            <person name="Sharon I."/>
            <person name="Castelle C.J."/>
            <person name="Probst A.J."/>
            <person name="Thomas B.C."/>
            <person name="Singh A."/>
            <person name="Wilkins M.J."/>
            <person name="Karaoz U."/>
            <person name="Brodie E.L."/>
            <person name="Williams K.H."/>
            <person name="Hubbard S.S."/>
            <person name="Banfield J.F."/>
        </authorList>
    </citation>
    <scope>NUCLEOTIDE SEQUENCE [LARGE SCALE GENOMIC DNA]</scope>
</reference>
<dbReference type="PANTHER" id="PTHR43245:SF23">
    <property type="entry name" value="NAD(P)-BINDING DOMAIN-CONTAINING PROTEIN"/>
    <property type="match status" value="1"/>
</dbReference>
<dbReference type="Proteomes" id="UP000176253">
    <property type="component" value="Unassembled WGS sequence"/>
</dbReference>
<dbReference type="InterPro" id="IPR036291">
    <property type="entry name" value="NAD(P)-bd_dom_sf"/>
</dbReference>
<organism evidence="2 3">
    <name type="scientific">Candidatus Gottesmanbacteria bacterium RIFCSPHIGHO2_02_FULL_39_14</name>
    <dbReference type="NCBI Taxonomy" id="1798383"/>
    <lineage>
        <taxon>Bacteria</taxon>
        <taxon>Candidatus Gottesmaniibacteriota</taxon>
    </lineage>
</organism>
<evidence type="ECO:0000259" key="1">
    <source>
        <dbReference type="Pfam" id="PF01370"/>
    </source>
</evidence>
<sequence length="345" mass="39500">MSKNILVTGSEGYIGSVLVEELVKNGYLVTGIDNCYFEESRDRSRLKNYRLIKEDIRKIDKLDLSPYFAVIHLAALSNDITGDIQPEKTFEINYLSTVRIAQKAKREGVKKFLFSSSCSIYGIAKNGIVDETSRINPLTPYAKAKIAAETELKKIADNIFCVGLLRNSTVYGYSPNFRNDLVVNNLVTVALATKKITIMSDGTPWRPLIDVLDLSRIFIKFLEANPAQINSQVFNIGFNENNLQVRNIAEKIKEELPQSVIIYTHQHGNDVRTYRVNFHKFHRSFPEISQQWPLGKSVKKMIAKLNEKNFNTMDFRTEKYTRLAVLNRLLKSKALDKEFYWTSHG</sequence>